<dbReference type="PRINTS" id="PR02010">
    <property type="entry name" value="RCMT9"/>
</dbReference>
<keyword evidence="4 5" id="KW-0694">RNA-binding</keyword>
<dbReference type="Gene3D" id="3.40.50.150">
    <property type="entry name" value="Vaccinia Virus protein VP39"/>
    <property type="match status" value="1"/>
</dbReference>
<comment type="caution">
    <text evidence="7">The sequence shown here is derived from an EMBL/GenBank/DDBJ whole genome shotgun (WGS) entry which is preliminary data.</text>
</comment>
<dbReference type="SUPFAM" id="SSF53335">
    <property type="entry name" value="S-adenosyl-L-methionine-dependent methyltransferases"/>
    <property type="match status" value="1"/>
</dbReference>
<dbReference type="PANTHER" id="PTHR22807">
    <property type="entry name" value="NOP2 YEAST -RELATED NOL1/NOP2/FMU SUN DOMAIN-CONTAINING"/>
    <property type="match status" value="1"/>
</dbReference>
<dbReference type="Proteomes" id="UP001412067">
    <property type="component" value="Unassembled WGS sequence"/>
</dbReference>
<keyword evidence="8" id="KW-1185">Reference proteome</keyword>
<evidence type="ECO:0000313" key="8">
    <source>
        <dbReference type="Proteomes" id="UP001412067"/>
    </source>
</evidence>
<dbReference type="EMBL" id="JBBWWR010000003">
    <property type="protein sequence ID" value="KAK8969760.1"/>
    <property type="molecule type" value="Genomic_DNA"/>
</dbReference>
<evidence type="ECO:0000256" key="4">
    <source>
        <dbReference type="ARBA" id="ARBA00022884"/>
    </source>
</evidence>
<dbReference type="InterPro" id="IPR023267">
    <property type="entry name" value="RCMT"/>
</dbReference>
<dbReference type="InterPro" id="IPR049560">
    <property type="entry name" value="MeTrfase_RsmB-F_NOP2_cat"/>
</dbReference>
<evidence type="ECO:0000256" key="1">
    <source>
        <dbReference type="ARBA" id="ARBA00022603"/>
    </source>
</evidence>
<dbReference type="InterPro" id="IPR001678">
    <property type="entry name" value="MeTrfase_RsmB-F_NOP2_dom"/>
</dbReference>
<evidence type="ECO:0000256" key="3">
    <source>
        <dbReference type="ARBA" id="ARBA00022691"/>
    </source>
</evidence>
<protein>
    <recommendedName>
        <fullName evidence="6">SAM-dependent MTase RsmB/NOP-type domain-containing protein</fullName>
    </recommendedName>
</protein>
<evidence type="ECO:0000313" key="7">
    <source>
        <dbReference type="EMBL" id="KAK8969760.1"/>
    </source>
</evidence>
<reference evidence="7 8" key="1">
    <citation type="journal article" date="2022" name="Nat. Plants">
        <title>Genomes of leafy and leafless Platanthera orchids illuminate the evolution of mycoheterotrophy.</title>
        <authorList>
            <person name="Li M.H."/>
            <person name="Liu K.W."/>
            <person name="Li Z."/>
            <person name="Lu H.C."/>
            <person name="Ye Q.L."/>
            <person name="Zhang D."/>
            <person name="Wang J.Y."/>
            <person name="Li Y.F."/>
            <person name="Zhong Z.M."/>
            <person name="Liu X."/>
            <person name="Yu X."/>
            <person name="Liu D.K."/>
            <person name="Tu X.D."/>
            <person name="Liu B."/>
            <person name="Hao Y."/>
            <person name="Liao X.Y."/>
            <person name="Jiang Y.T."/>
            <person name="Sun W.H."/>
            <person name="Chen J."/>
            <person name="Chen Y.Q."/>
            <person name="Ai Y."/>
            <person name="Zhai J.W."/>
            <person name="Wu S.S."/>
            <person name="Zhou Z."/>
            <person name="Hsiao Y.Y."/>
            <person name="Wu W.L."/>
            <person name="Chen Y.Y."/>
            <person name="Lin Y.F."/>
            <person name="Hsu J.L."/>
            <person name="Li C.Y."/>
            <person name="Wang Z.W."/>
            <person name="Zhao X."/>
            <person name="Zhong W.Y."/>
            <person name="Ma X.K."/>
            <person name="Ma L."/>
            <person name="Huang J."/>
            <person name="Chen G.Z."/>
            <person name="Huang M.Z."/>
            <person name="Huang L."/>
            <person name="Peng D.H."/>
            <person name="Luo Y.B."/>
            <person name="Zou S.Q."/>
            <person name="Chen S.P."/>
            <person name="Lan S."/>
            <person name="Tsai W.C."/>
            <person name="Van de Peer Y."/>
            <person name="Liu Z.J."/>
        </authorList>
    </citation>
    <scope>NUCLEOTIDE SEQUENCE [LARGE SCALE GENOMIC DNA]</scope>
    <source>
        <strain evidence="7">Lor288</strain>
    </source>
</reference>
<dbReference type="CDD" id="cd02440">
    <property type="entry name" value="AdoMet_MTases"/>
    <property type="match status" value="1"/>
</dbReference>
<dbReference type="PRINTS" id="PR02008">
    <property type="entry name" value="RCMTFAMILY"/>
</dbReference>
<dbReference type="Pfam" id="PF01189">
    <property type="entry name" value="Methyltr_RsmB-F"/>
    <property type="match status" value="2"/>
</dbReference>
<evidence type="ECO:0000256" key="2">
    <source>
        <dbReference type="ARBA" id="ARBA00022679"/>
    </source>
</evidence>
<comment type="similarity">
    <text evidence="5">Belongs to the class I-like SAM-binding methyltransferase superfamily. RsmB/NOP family.</text>
</comment>
<name>A0ABR2MZU3_9ASPA</name>
<evidence type="ECO:0000259" key="6">
    <source>
        <dbReference type="PROSITE" id="PS51686"/>
    </source>
</evidence>
<feature type="binding site" evidence="5">
    <location>
        <position position="226"/>
    </location>
    <ligand>
        <name>S-adenosyl-L-methionine</name>
        <dbReference type="ChEBI" id="CHEBI:59789"/>
    </ligand>
</feature>
<proteinExistence type="inferred from homology"/>
<dbReference type="InterPro" id="IPR023269">
    <property type="entry name" value="RCMT_subfamily_9"/>
</dbReference>
<feature type="binding site" evidence="5">
    <location>
        <position position="198"/>
    </location>
    <ligand>
        <name>S-adenosyl-L-methionine</name>
        <dbReference type="ChEBI" id="CHEBI:59789"/>
    </ligand>
</feature>
<keyword evidence="2 5" id="KW-0808">Transferase</keyword>
<comment type="caution">
    <text evidence="5">Lacks conserved residue(s) required for the propagation of feature annotation.</text>
</comment>
<sequence>MAPSKNLLKLRMKKRFVNPKNEEVWKGRDMDRVPGEAGKAQERRCGVSLGMDLKAGFDLSQENSVSGLPLPDAFVEFLKENGLDSSAYAGAETIPRYIRLKPGCESQLMDIETELDCKLEKVDWLPNFFSIPSHIQIASTNAYRSGKIYGMDAASGAAVMALDVTFGDHVLDLCCAPGAKLCMLADLLGNSGSITGVDVAQHRLAACRTMLQKYKLGDQCRLFVADGTTFSLVPVGSHTDMKLCSIDGQDMDIFREWTSKRSWKDRKDAAKKKVGTSTQASEEPLEPELIFYGRDSGVVGAQRTKLFRMADDNVISTSGYDKVIVDAECTHDGSVKHIQKFEYWGWSTFQRRVLDAKRTQNLTCLQWSMTLDWTGQSSYGTASSENRQQSKKLALLTNGFRLLKVGGSLVYSTCSLTVSQNEGVIKLFLSTNPSAELMKIDAADKWRCRCGGIARTVRFDPKTSQTSGLFIAKFTKLAC</sequence>
<keyword evidence="3 5" id="KW-0949">S-adenosyl-L-methionine</keyword>
<evidence type="ECO:0000256" key="5">
    <source>
        <dbReference type="PROSITE-ProRule" id="PRU01023"/>
    </source>
</evidence>
<dbReference type="InterPro" id="IPR029063">
    <property type="entry name" value="SAM-dependent_MTases_sf"/>
</dbReference>
<dbReference type="PROSITE" id="PS51686">
    <property type="entry name" value="SAM_MT_RSMB_NOP"/>
    <property type="match status" value="1"/>
</dbReference>
<organism evidence="7 8">
    <name type="scientific">Platanthera guangdongensis</name>
    <dbReference type="NCBI Taxonomy" id="2320717"/>
    <lineage>
        <taxon>Eukaryota</taxon>
        <taxon>Viridiplantae</taxon>
        <taxon>Streptophyta</taxon>
        <taxon>Embryophyta</taxon>
        <taxon>Tracheophyta</taxon>
        <taxon>Spermatophyta</taxon>
        <taxon>Magnoliopsida</taxon>
        <taxon>Liliopsida</taxon>
        <taxon>Asparagales</taxon>
        <taxon>Orchidaceae</taxon>
        <taxon>Orchidoideae</taxon>
        <taxon>Orchideae</taxon>
        <taxon>Orchidinae</taxon>
        <taxon>Platanthera</taxon>
    </lineage>
</organism>
<dbReference type="PANTHER" id="PTHR22807:SF16">
    <property type="entry name" value="SAM-DEPENDENT MTASE RSMB_NOP-TYPE DOMAIN-CONTAINING PROTEIN"/>
    <property type="match status" value="1"/>
</dbReference>
<gene>
    <name evidence="7" type="ORF">KSP40_PGU014255</name>
</gene>
<feature type="domain" description="SAM-dependent MTase RsmB/NOP-type" evidence="6">
    <location>
        <begin position="83"/>
        <end position="477"/>
    </location>
</feature>
<feature type="binding site" evidence="5">
    <location>
        <position position="326"/>
    </location>
    <ligand>
        <name>S-adenosyl-L-methionine</name>
        <dbReference type="ChEBI" id="CHEBI:59789"/>
    </ligand>
</feature>
<keyword evidence="1 5" id="KW-0489">Methyltransferase</keyword>
<accession>A0ABR2MZU3</accession>
<feature type="active site" description="Nucleophile" evidence="5">
    <location>
        <position position="414"/>
    </location>
</feature>